<feature type="signal peptide" evidence="2">
    <location>
        <begin position="1"/>
        <end position="24"/>
    </location>
</feature>
<reference evidence="5 6" key="1">
    <citation type="submission" date="2016-11" db="EMBL/GenBank/DDBJ databases">
        <authorList>
            <person name="Jaros S."/>
            <person name="Januszkiewicz K."/>
            <person name="Wedrychowicz H."/>
        </authorList>
    </citation>
    <scope>NUCLEOTIDE SEQUENCE [LARGE SCALE GENOMIC DNA]</scope>
    <source>
        <strain evidence="5 6">NF2</strain>
    </source>
</reference>
<protein>
    <submittedName>
        <fullName evidence="5">Uncharacterized protein</fullName>
    </submittedName>
</protein>
<organism evidence="5 6">
    <name type="scientific">Brevibacillus formosus</name>
    <dbReference type="NCBI Taxonomy" id="54913"/>
    <lineage>
        <taxon>Bacteria</taxon>
        <taxon>Bacillati</taxon>
        <taxon>Bacillota</taxon>
        <taxon>Bacilli</taxon>
        <taxon>Bacillales</taxon>
        <taxon>Paenibacillaceae</taxon>
        <taxon>Brevibacillus</taxon>
    </lineage>
</organism>
<gene>
    <name evidence="5" type="ORF">BP422_22755</name>
</gene>
<evidence type="ECO:0000256" key="1">
    <source>
        <dbReference type="ARBA" id="ARBA00022729"/>
    </source>
</evidence>
<dbReference type="PANTHER" id="PTHR31149:SF11">
    <property type="entry name" value="187-KDA MICROTUBULE-ASSOCIATED PROTEIN AIR9"/>
    <property type="match status" value="1"/>
</dbReference>
<dbReference type="AlphaFoldDB" id="A0A220MLW4"/>
<name>A0A220MLW4_9BACL</name>
<dbReference type="Pfam" id="PF13205">
    <property type="entry name" value="Big_5"/>
    <property type="match status" value="1"/>
</dbReference>
<feature type="domain" description="SbsA Ig-like" evidence="3">
    <location>
        <begin position="432"/>
        <end position="526"/>
    </location>
</feature>
<proteinExistence type="predicted"/>
<dbReference type="Proteomes" id="UP000197781">
    <property type="component" value="Chromosome"/>
</dbReference>
<evidence type="ECO:0000256" key="2">
    <source>
        <dbReference type="SAM" id="SignalP"/>
    </source>
</evidence>
<dbReference type="InterPro" id="IPR032812">
    <property type="entry name" value="SbsA_Ig"/>
</dbReference>
<evidence type="ECO:0000313" key="5">
    <source>
        <dbReference type="EMBL" id="ASJ56118.1"/>
    </source>
</evidence>
<dbReference type="KEGG" id="bfm:BP422_22755"/>
<feature type="domain" description="AIR9-like A9" evidence="4">
    <location>
        <begin position="974"/>
        <end position="1053"/>
    </location>
</feature>
<dbReference type="Pfam" id="PF23197">
    <property type="entry name" value="IG_AIR9"/>
    <property type="match status" value="1"/>
</dbReference>
<evidence type="ECO:0000313" key="6">
    <source>
        <dbReference type="Proteomes" id="UP000197781"/>
    </source>
</evidence>
<dbReference type="RefSeq" id="WP_088909724.1">
    <property type="nucleotide sequence ID" value="NZ_CP018145.1"/>
</dbReference>
<evidence type="ECO:0000259" key="4">
    <source>
        <dbReference type="Pfam" id="PF23197"/>
    </source>
</evidence>
<sequence length="1064" mass="111596">MNKKVVLSVLSTAVVASMASAAFAAPKAGIYMGGNVKKYYSNDVVLNMSKEARKAYFENVRLAGPKAIVQVDNKGRGAFLAEILDEGRAKAYEEALVKEDFVDLYDVVTLDGTTSGTEDAKSKVDPTTPGELKVESVSAINASQIEVKFSAEVENKSAVEAKNYTVKKGATTIAATPSLVDSKTVVLTIDPKDAASNNLNQATLDVTASEIKSAKDASKKIPNYSGKVTVLDLNVPQAVDAKLVGPGLIQVSFSEPVYSSDGVGFLIDGGQYSVSVKEFNPATKSVTLQTGTLSLGSHTITVNPDSDKAVKDGAGLFVGKTDVALNVTEDKTAPALVSGTVSSQTEVVLTFDEAITTLAKESVYHTANIEAYRPAKVEEVQGTNKKQWKLTFTNPLPTGSLTLYVAKEAIQDNFGNKNSQVLSTNVSVVSDTVKPTVTELKVVSATNVTLTFSEDVTGADSKANYKITDKDGKLVSGYSINYLDKKATITFNPALKEGVTYNVEVTGVKDKAVVPNDMDRYTSSFTVADLGAPTVTENGLYDKVNHKVTVFFSEPMNGSDLLDKSKYTLVAGSTQVALPADATVAVGPNSTSATITLPAVVKDNNDKDISAEIDSVIVGQLRDLAGNKTAKVFTTVSLKANGGAIVDKNVVADSAVTVDTRTVQFAIDKPLKTIDANDFNVDGKAVDFAKYENKTLKDGKTYGAVITLQVAETNKWNTDATPSVVTTDAPKSESQYGDKFGAKATLVAKVADAVAPALADVNNDKTVNAKDLELKKDAKGNVESVTVSFTEALKQSTLSVEDFEVPGYAVADVKLVSDSKALVVLSPAAEQGTSFKVRFVGSVSDMNSNAFVGNGFEFTVGAEENPVNSAPTAADVKVAGKAQVGQELTGSYSYADADSDKEGASTFKWYADGVEIAGATGKTYTLTAAEVGKKIEFEVTPVASTGSVTGKAVKSAQTDAVTAAPVKNEAPTATDVKVTGTAQEDQELTGSYSYADTESDAEGTSTFKWYADGVEIAGATSKTYTLTAAEVGKKIQFEVTPVAGTGTQAGNPVKSTETTAVIAK</sequence>
<keyword evidence="1 2" id="KW-0732">Signal</keyword>
<dbReference type="Gene3D" id="2.60.40.2700">
    <property type="match status" value="2"/>
</dbReference>
<dbReference type="Gene3D" id="2.60.40.1220">
    <property type="match status" value="3"/>
</dbReference>
<dbReference type="InterPro" id="IPR014755">
    <property type="entry name" value="Cu-Rt/internalin_Ig-like"/>
</dbReference>
<accession>A0A220MLW4</accession>
<dbReference type="EMBL" id="CP018145">
    <property type="protein sequence ID" value="ASJ56118.1"/>
    <property type="molecule type" value="Genomic_DNA"/>
</dbReference>
<evidence type="ECO:0000259" key="3">
    <source>
        <dbReference type="Pfam" id="PF13205"/>
    </source>
</evidence>
<dbReference type="PANTHER" id="PTHR31149">
    <property type="entry name" value="EXPRESSED PROTEIN"/>
    <property type="match status" value="1"/>
</dbReference>
<feature type="chain" id="PRO_5013143745" evidence="2">
    <location>
        <begin position="25"/>
        <end position="1064"/>
    </location>
</feature>
<dbReference type="InterPro" id="IPR056284">
    <property type="entry name" value="AIR9-like_A9"/>
</dbReference>